<evidence type="ECO:0000259" key="1">
    <source>
        <dbReference type="Pfam" id="PF12728"/>
    </source>
</evidence>
<dbReference type="EMBL" id="CP010519">
    <property type="protein sequence ID" value="AJE84260.1"/>
    <property type="molecule type" value="Genomic_DNA"/>
</dbReference>
<feature type="domain" description="Helix-turn-helix" evidence="1">
    <location>
        <begin position="30"/>
        <end position="75"/>
    </location>
</feature>
<evidence type="ECO:0000313" key="3">
    <source>
        <dbReference type="Proteomes" id="UP000031523"/>
    </source>
</evidence>
<organism evidence="2 3">
    <name type="scientific">Streptomyces albus (strain ATCC 21838 / DSM 41398 / FERM P-419 / JCM 4703 / NBRC 107858)</name>
    <dbReference type="NCBI Taxonomy" id="1081613"/>
    <lineage>
        <taxon>Bacteria</taxon>
        <taxon>Bacillati</taxon>
        <taxon>Actinomycetota</taxon>
        <taxon>Actinomycetes</taxon>
        <taxon>Kitasatosporales</taxon>
        <taxon>Streptomycetaceae</taxon>
        <taxon>Streptomyces</taxon>
    </lineage>
</organism>
<gene>
    <name evidence="2" type="ORF">SLNWT_3884</name>
</gene>
<reference evidence="2 3" key="1">
    <citation type="submission" date="2015-01" db="EMBL/GenBank/DDBJ databases">
        <title>Enhanced salinomycin production by adjusting the supply of polyketide extender units in Streptomyce albus DSM 41398.</title>
        <authorList>
            <person name="Lu C."/>
        </authorList>
    </citation>
    <scope>NUCLEOTIDE SEQUENCE [LARGE SCALE GENOMIC DNA]</scope>
    <source>
        <strain evidence="3">ATCC 21838 / DSM 41398 / FERM P-419 / JCM 4703 / NBRC 107858</strain>
    </source>
</reference>
<proteinExistence type="predicted"/>
<dbReference type="Proteomes" id="UP000031523">
    <property type="component" value="Chromosome"/>
</dbReference>
<dbReference type="InterPro" id="IPR041657">
    <property type="entry name" value="HTH_17"/>
</dbReference>
<dbReference type="KEGG" id="sals:SLNWT_3884"/>
<evidence type="ECO:0000313" key="2">
    <source>
        <dbReference type="EMBL" id="AJE84260.1"/>
    </source>
</evidence>
<accession>A0A0B5EY90</accession>
<sequence length="105" mass="11308">MRRASEGAAMTARGGRALTFSELFALPATMDLRTAARALGMSPGTAYRMIGRGLFPCEFLRIGRRYRVLTASVLRTLGIEEMPVYGEDVARGAAAPEPQETARSG</sequence>
<dbReference type="Pfam" id="PF12728">
    <property type="entry name" value="HTH_17"/>
    <property type="match status" value="1"/>
</dbReference>
<dbReference type="AlphaFoldDB" id="A0A0B5EY90"/>
<name>A0A0B5EY90_STRA4</name>
<protein>
    <recommendedName>
        <fullName evidence="1">Helix-turn-helix domain-containing protein</fullName>
    </recommendedName>
</protein>
<keyword evidence="3" id="KW-1185">Reference proteome</keyword>